<keyword evidence="4" id="KW-0472">Membrane</keyword>
<protein>
    <submittedName>
        <fullName evidence="6">Cytochrome oxidase subunit 3</fullName>
    </submittedName>
</protein>
<organism evidence="6">
    <name type="scientific">Paracentrotus lividus</name>
    <name type="common">Common sea urchin</name>
    <dbReference type="NCBI Taxonomy" id="7656"/>
    <lineage>
        <taxon>Eukaryota</taxon>
        <taxon>Metazoa</taxon>
        <taxon>Echinodermata</taxon>
        <taxon>Eleutherozoa</taxon>
        <taxon>Echinozoa</taxon>
        <taxon>Echinoidea</taxon>
        <taxon>Euechinoidea</taxon>
        <taxon>Echinacea</taxon>
        <taxon>Camarodonta</taxon>
        <taxon>Echinidea</taxon>
        <taxon>Echinidae</taxon>
        <taxon>Paracentrotus</taxon>
    </lineage>
</organism>
<name>Q35494_PARLI</name>
<dbReference type="EMBL" id="AH001273">
    <property type="protein sequence ID" value="AAA31995.2"/>
    <property type="molecule type" value="Genomic_DNA"/>
</dbReference>
<comment type="subcellular location">
    <subcellularLocation>
        <location evidence="1">Membrane</location>
        <topology evidence="1">Multi-pass membrane protein</topology>
    </subcellularLocation>
</comment>
<feature type="non-terminal residue" evidence="6">
    <location>
        <position position="32"/>
    </location>
</feature>
<feature type="domain" description="Heme-copper oxidase subunit III family profile" evidence="5">
    <location>
        <begin position="1"/>
        <end position="32"/>
    </location>
</feature>
<dbReference type="GO" id="GO:0016020">
    <property type="term" value="C:membrane"/>
    <property type="evidence" value="ECO:0007669"/>
    <property type="project" value="UniProtKB-SubCell"/>
</dbReference>
<keyword evidence="6" id="KW-0496">Mitochondrion</keyword>
<accession>Q35494</accession>
<dbReference type="Pfam" id="PF00510">
    <property type="entry name" value="COX3"/>
    <property type="match status" value="1"/>
</dbReference>
<dbReference type="InterPro" id="IPR000298">
    <property type="entry name" value="Cyt_c_oxidase-like_su3"/>
</dbReference>
<evidence type="ECO:0000259" key="5">
    <source>
        <dbReference type="Pfam" id="PF00510"/>
    </source>
</evidence>
<feature type="non-terminal residue" evidence="6">
    <location>
        <position position="1"/>
    </location>
</feature>
<keyword evidence="2" id="KW-0812">Transmembrane</keyword>
<evidence type="ECO:0000256" key="4">
    <source>
        <dbReference type="ARBA" id="ARBA00023136"/>
    </source>
</evidence>
<dbReference type="InterPro" id="IPR035973">
    <property type="entry name" value="Cyt_c_oxidase_su3-like_sf"/>
</dbReference>
<sequence>LEFTFTILRAWEYIDVPFTIADNVYSSTFFVS</sequence>
<evidence type="ECO:0000313" key="6">
    <source>
        <dbReference type="EMBL" id="AAA31995.2"/>
    </source>
</evidence>
<dbReference type="GO" id="GO:0004129">
    <property type="term" value="F:cytochrome-c oxidase activity"/>
    <property type="evidence" value="ECO:0007669"/>
    <property type="project" value="InterPro"/>
</dbReference>
<evidence type="ECO:0000256" key="3">
    <source>
        <dbReference type="ARBA" id="ARBA00022989"/>
    </source>
</evidence>
<reference evidence="6" key="1">
    <citation type="journal article" date="1987" name="Gene">
        <title>A novel gene order in the Paracentrotus lividus mitochondrial genome.</title>
        <authorList>
            <person name="Cantatore P."/>
            <person name="Roberti M."/>
            <person name="Morisco P."/>
            <person name="Rainaldi G."/>
            <person name="Gadaleta M.N."/>
            <person name="Saccone C."/>
        </authorList>
    </citation>
    <scope>NUCLEOTIDE SEQUENCE</scope>
</reference>
<evidence type="ECO:0000256" key="1">
    <source>
        <dbReference type="ARBA" id="ARBA00004141"/>
    </source>
</evidence>
<keyword evidence="3" id="KW-1133">Transmembrane helix</keyword>
<evidence type="ECO:0000256" key="2">
    <source>
        <dbReference type="ARBA" id="ARBA00022692"/>
    </source>
</evidence>
<gene>
    <name evidence="6" type="primary">COIII</name>
</gene>
<dbReference type="AlphaFoldDB" id="Q35494"/>
<geneLocation type="mitochondrion" evidence="6"/>
<proteinExistence type="predicted"/>
<dbReference type="SUPFAM" id="SSF81452">
    <property type="entry name" value="Cytochrome c oxidase subunit III-like"/>
    <property type="match status" value="1"/>
</dbReference>